<name>A0ABN3G347_9ACTN</name>
<accession>A0ABN3G347</accession>
<comment type="caution">
    <text evidence="1">The sequence shown here is derived from an EMBL/GenBank/DDBJ whole genome shotgun (WGS) entry which is preliminary data.</text>
</comment>
<reference evidence="1 2" key="1">
    <citation type="journal article" date="2019" name="Int. J. Syst. Evol. Microbiol.">
        <title>The Global Catalogue of Microorganisms (GCM) 10K type strain sequencing project: providing services to taxonomists for standard genome sequencing and annotation.</title>
        <authorList>
            <consortium name="The Broad Institute Genomics Platform"/>
            <consortium name="The Broad Institute Genome Sequencing Center for Infectious Disease"/>
            <person name="Wu L."/>
            <person name="Ma J."/>
        </authorList>
    </citation>
    <scope>NUCLEOTIDE SEQUENCE [LARGE SCALE GENOMIC DNA]</scope>
    <source>
        <strain evidence="1 2">JCM 3272</strain>
    </source>
</reference>
<gene>
    <name evidence="1" type="ORF">GCM10010170_027700</name>
</gene>
<proteinExistence type="predicted"/>
<keyword evidence="2" id="KW-1185">Reference proteome</keyword>
<organism evidence="1 2">
    <name type="scientific">Dactylosporangium salmoneum</name>
    <dbReference type="NCBI Taxonomy" id="53361"/>
    <lineage>
        <taxon>Bacteria</taxon>
        <taxon>Bacillati</taxon>
        <taxon>Actinomycetota</taxon>
        <taxon>Actinomycetes</taxon>
        <taxon>Micromonosporales</taxon>
        <taxon>Micromonosporaceae</taxon>
        <taxon>Dactylosporangium</taxon>
    </lineage>
</organism>
<dbReference type="RefSeq" id="WP_344612747.1">
    <property type="nucleotide sequence ID" value="NZ_BAAARV010000023.1"/>
</dbReference>
<dbReference type="EMBL" id="BAAARV010000023">
    <property type="protein sequence ID" value="GAA2343139.1"/>
    <property type="molecule type" value="Genomic_DNA"/>
</dbReference>
<evidence type="ECO:0000313" key="2">
    <source>
        <dbReference type="Proteomes" id="UP001501444"/>
    </source>
</evidence>
<dbReference type="Proteomes" id="UP001501444">
    <property type="component" value="Unassembled WGS sequence"/>
</dbReference>
<dbReference type="SUPFAM" id="SSF56059">
    <property type="entry name" value="Glutathione synthetase ATP-binding domain-like"/>
    <property type="match status" value="1"/>
</dbReference>
<protein>
    <submittedName>
        <fullName evidence="1">Uncharacterized protein</fullName>
    </submittedName>
</protein>
<sequence>MNSITEAYLDAVAAGRIPEDELVKALGGAGLNQTYYENGHLPRPLFLSRAEREGLDADLRVLHAALTSLPDRLFDGDAAAFAAAVGAQGPQIDAARAAKGQVTRLARADLYADAEGFKLLELNVTGAVGGLENARLNEAYLESPAFAQFAADHDLGHVDTLMALAETLGDETGTAGRQPLVGIVDWPDSYPHLEVQLRRNAELLGERGVEAVVGHVGMLEYRDGGVWMHGRRLDVVYRLFLVESLLRPGGAELLAPVLAAAARGEVAMFTPIASELYGSKTALALLSDERHRDRFSAAELDVIDRVLPWTRRLRAGPVTVDGERADLLDYALRDRERLVVKATMLHGGHGFVAGWLVGPDEWERELRRAEGGPFVLQRRVVPEPELMPDPHTATWGVFLTGRGYAGTFVRAVPGRDAGVVAYTGGALAGCVFHER</sequence>
<evidence type="ECO:0000313" key="1">
    <source>
        <dbReference type="EMBL" id="GAA2343139.1"/>
    </source>
</evidence>